<evidence type="ECO:0000256" key="1">
    <source>
        <dbReference type="SAM" id="MobiDB-lite"/>
    </source>
</evidence>
<name>A0ABV9SR34_9ACTN</name>
<gene>
    <name evidence="2" type="ORF">ACFPCZ_19225</name>
</gene>
<evidence type="ECO:0000313" key="3">
    <source>
        <dbReference type="Proteomes" id="UP001595858"/>
    </source>
</evidence>
<feature type="region of interest" description="Disordered" evidence="1">
    <location>
        <begin position="34"/>
        <end position="55"/>
    </location>
</feature>
<evidence type="ECO:0000313" key="2">
    <source>
        <dbReference type="EMBL" id="MFC4868773.1"/>
    </source>
</evidence>
<dbReference type="RefSeq" id="WP_344143136.1">
    <property type="nucleotide sequence ID" value="NZ_BAAAQI010000006.1"/>
</dbReference>
<dbReference type="Proteomes" id="UP001595858">
    <property type="component" value="Unassembled WGS sequence"/>
</dbReference>
<dbReference type="EMBL" id="JBHSIY010000019">
    <property type="protein sequence ID" value="MFC4868773.1"/>
    <property type="molecule type" value="Genomic_DNA"/>
</dbReference>
<keyword evidence="3" id="KW-1185">Reference proteome</keyword>
<proteinExistence type="predicted"/>
<protein>
    <submittedName>
        <fullName evidence="2">Uncharacterized protein</fullName>
    </submittedName>
</protein>
<comment type="caution">
    <text evidence="2">The sequence shown here is derived from an EMBL/GenBank/DDBJ whole genome shotgun (WGS) entry which is preliminary data.</text>
</comment>
<accession>A0ABV9SR34</accession>
<reference evidence="3" key="1">
    <citation type="journal article" date="2019" name="Int. J. Syst. Evol. Microbiol.">
        <title>The Global Catalogue of Microorganisms (GCM) 10K type strain sequencing project: providing services to taxonomists for standard genome sequencing and annotation.</title>
        <authorList>
            <consortium name="The Broad Institute Genomics Platform"/>
            <consortium name="The Broad Institute Genome Sequencing Center for Infectious Disease"/>
            <person name="Wu L."/>
            <person name="Ma J."/>
        </authorList>
    </citation>
    <scope>NUCLEOTIDE SEQUENCE [LARGE SCALE GENOMIC DNA]</scope>
    <source>
        <strain evidence="3">CGMCC 4.7304</strain>
    </source>
</reference>
<organism evidence="2 3">
    <name type="scientific">Streptomonospora arabica</name>
    <dbReference type="NCBI Taxonomy" id="412417"/>
    <lineage>
        <taxon>Bacteria</taxon>
        <taxon>Bacillati</taxon>
        <taxon>Actinomycetota</taxon>
        <taxon>Actinomycetes</taxon>
        <taxon>Streptosporangiales</taxon>
        <taxon>Nocardiopsidaceae</taxon>
        <taxon>Streptomonospora</taxon>
    </lineage>
</organism>
<sequence>MKRLAATNGTLDAAKEVGGEEAASYVDKARDEVSTAGTHLDAQEGEPAQFSEGRVSRLDDGTTLVVFPLTGGDLTSSALTVAFGTAGAAGGADGRPACDGAR</sequence>